<dbReference type="EMBL" id="JSVC01000021">
    <property type="protein sequence ID" value="KIC93200.1"/>
    <property type="molecule type" value="Genomic_DNA"/>
</dbReference>
<keyword evidence="2" id="KW-1185">Reference proteome</keyword>
<dbReference type="AlphaFoldDB" id="A0A0C1IG95"/>
<dbReference type="Proteomes" id="UP000031408">
    <property type="component" value="Unassembled WGS sequence"/>
</dbReference>
<name>A0A0C1IG95_9BACT</name>
<organism evidence="1 2">
    <name type="scientific">Flavihumibacter solisilvae</name>
    <dbReference type="NCBI Taxonomy" id="1349421"/>
    <lineage>
        <taxon>Bacteria</taxon>
        <taxon>Pseudomonadati</taxon>
        <taxon>Bacteroidota</taxon>
        <taxon>Chitinophagia</taxon>
        <taxon>Chitinophagales</taxon>
        <taxon>Chitinophagaceae</taxon>
        <taxon>Flavihumibacter</taxon>
    </lineage>
</organism>
<evidence type="ECO:0000313" key="2">
    <source>
        <dbReference type="Proteomes" id="UP000031408"/>
    </source>
</evidence>
<protein>
    <submittedName>
        <fullName evidence="1">Uncharacterized protein</fullName>
    </submittedName>
</protein>
<comment type="caution">
    <text evidence="1">The sequence shown here is derived from an EMBL/GenBank/DDBJ whole genome shotgun (WGS) entry which is preliminary data.</text>
</comment>
<proteinExistence type="predicted"/>
<dbReference type="STRING" id="1349421.OI18_18260"/>
<gene>
    <name evidence="1" type="ORF">OI18_18260</name>
</gene>
<reference evidence="1 2" key="1">
    <citation type="submission" date="2014-11" db="EMBL/GenBank/DDBJ databases">
        <title>Genome sequence of Flavihumibacter solisilvae 3-3.</title>
        <authorList>
            <person name="Zhou G."/>
            <person name="Li M."/>
            <person name="Wang G."/>
        </authorList>
    </citation>
    <scope>NUCLEOTIDE SEQUENCE [LARGE SCALE GENOMIC DNA]</scope>
    <source>
        <strain evidence="1 2">3-3</strain>
    </source>
</reference>
<sequence length="266" mass="28884">MFYACNNGSGSAINDQKGNMSVKSKEMMQINFEPGPVHAGREVVLGMSPVAPDSGTFDLEVQHEKKIHLILVSDDLSWFSHIHPEPDGHGNYTVKTIFPFGGRFHAFADFKPVGGKAVVEKTELNVEGKTETPAIFNVPKLTGSSGSYSLELKPAGAALRAESDNHLVGILKKDGVVVDVNTLSNYLGAKAHVVVVGQQEITFIHAHPHVMGKELGMHIAFDKPGIFRAWVQFNADDTLHTIDLTLQVVEGEAHVAEAGNPHEMHH</sequence>
<evidence type="ECO:0000313" key="1">
    <source>
        <dbReference type="EMBL" id="KIC93200.1"/>
    </source>
</evidence>
<accession>A0A0C1IG95</accession>